<accession>K0IAR4</accession>
<dbReference type="OrthoDB" id="9968at2157"/>
<dbReference type="SUPFAM" id="SSF89550">
    <property type="entry name" value="PHP domain-like"/>
    <property type="match status" value="1"/>
</dbReference>
<dbReference type="GO" id="GO:0008270">
    <property type="term" value="F:zinc ion binding"/>
    <property type="evidence" value="ECO:0007669"/>
    <property type="project" value="TreeGrafter"/>
</dbReference>
<dbReference type="EMBL" id="CP002408">
    <property type="protein sequence ID" value="AFU58426.1"/>
    <property type="molecule type" value="Genomic_DNA"/>
</dbReference>
<dbReference type="PANTHER" id="PTHR36928:SF1">
    <property type="entry name" value="PHOSPHATASE YCDX-RELATED"/>
    <property type="match status" value="1"/>
</dbReference>
<dbReference type="Pfam" id="PF02811">
    <property type="entry name" value="PHP"/>
    <property type="match status" value="1"/>
</dbReference>
<dbReference type="Gene3D" id="3.20.20.140">
    <property type="entry name" value="Metal-dependent hydrolases"/>
    <property type="match status" value="1"/>
</dbReference>
<dbReference type="SMART" id="SM00481">
    <property type="entry name" value="POLIIIAc"/>
    <property type="match status" value="1"/>
</dbReference>
<organism evidence="2 3">
    <name type="scientific">Nitrososphaera gargensis (strain Ga9.2)</name>
    <dbReference type="NCBI Taxonomy" id="1237085"/>
    <lineage>
        <taxon>Archaea</taxon>
        <taxon>Nitrososphaerota</taxon>
        <taxon>Nitrososphaeria</taxon>
        <taxon>Nitrososphaerales</taxon>
        <taxon>Nitrososphaeraceae</taxon>
        <taxon>Nitrososphaera</taxon>
    </lineage>
</organism>
<evidence type="ECO:0000313" key="3">
    <source>
        <dbReference type="Proteomes" id="UP000008037"/>
    </source>
</evidence>
<dbReference type="HOGENOM" id="CLU_061999_1_1_2"/>
<name>K0IAR4_NITGG</name>
<gene>
    <name evidence="2" type="ordered locus">Ngar_c14910</name>
</gene>
<keyword evidence="3" id="KW-1185">Reference proteome</keyword>
<dbReference type="BioCyc" id="CNIT1237085:G1324-1489-MONOMER"/>
<dbReference type="InterPro" id="IPR004013">
    <property type="entry name" value="PHP_dom"/>
</dbReference>
<dbReference type="InterPro" id="IPR016195">
    <property type="entry name" value="Pol/histidinol_Pase-like"/>
</dbReference>
<proteinExistence type="predicted"/>
<dbReference type="PANTHER" id="PTHR36928">
    <property type="entry name" value="PHOSPHATASE YCDX-RELATED"/>
    <property type="match status" value="1"/>
</dbReference>
<dbReference type="RefSeq" id="WP_015018963.1">
    <property type="nucleotide sequence ID" value="NC_018719.1"/>
</dbReference>
<dbReference type="AlphaFoldDB" id="K0IAR4"/>
<evidence type="ECO:0000259" key="1">
    <source>
        <dbReference type="SMART" id="SM00481"/>
    </source>
</evidence>
<sequence>MLNIKEDYHVHCNYNDHSSADLTVQNALKQAEKMGLKAIAFTEHVRRSSEWIPRYLAEVESAINSADDNKNAIKIIPGFEAKILADGSIDCPEYCAQKYFLVASFHTRYTDKKIWLNALEKAIENKNVDVIGHLFPENSFALEEDEVGRLARLMAANNKIVEINAKYHAPPNDWLKVFKRNGVRFHLGSDAHSLEAIGRFERVWDLIAIVS</sequence>
<dbReference type="InterPro" id="IPR003141">
    <property type="entry name" value="Pol/His_phosphatase_N"/>
</dbReference>
<dbReference type="STRING" id="1237085.Ngar_c14910"/>
<feature type="domain" description="Polymerase/histidinol phosphatase N-terminal" evidence="1">
    <location>
        <begin position="6"/>
        <end position="85"/>
    </location>
</feature>
<dbReference type="InterPro" id="IPR050243">
    <property type="entry name" value="PHP_phosphatase"/>
</dbReference>
<evidence type="ECO:0000313" key="2">
    <source>
        <dbReference type="EMBL" id="AFU58426.1"/>
    </source>
</evidence>
<reference evidence="2 3" key="1">
    <citation type="journal article" date="2012" name="Environ. Microbiol.">
        <title>The genome of the ammonia-oxidizing Candidatus Nitrososphaera gargensis: insights into metabolic versatility and environmental adaptations.</title>
        <authorList>
            <person name="Spang A."/>
            <person name="Poehlein A."/>
            <person name="Offre P."/>
            <person name="Zumbragel S."/>
            <person name="Haider S."/>
            <person name="Rychlik N."/>
            <person name="Nowka B."/>
            <person name="Schmeisser C."/>
            <person name="Lebedeva E.V."/>
            <person name="Rattei T."/>
            <person name="Bohm C."/>
            <person name="Schmid M."/>
            <person name="Galushko A."/>
            <person name="Hatzenpichler R."/>
            <person name="Weinmaier T."/>
            <person name="Daniel R."/>
            <person name="Schleper C."/>
            <person name="Spieck E."/>
            <person name="Streit W."/>
            <person name="Wagner M."/>
        </authorList>
    </citation>
    <scope>NUCLEOTIDE SEQUENCE [LARGE SCALE GENOMIC DNA]</scope>
    <source>
        <strain evidence="3">Ga9.2</strain>
    </source>
</reference>
<dbReference type="Proteomes" id="UP000008037">
    <property type="component" value="Chromosome"/>
</dbReference>
<dbReference type="GeneID" id="13797750"/>
<dbReference type="KEGG" id="nga:Ngar_c14910"/>
<dbReference type="GO" id="GO:0005829">
    <property type="term" value="C:cytosol"/>
    <property type="evidence" value="ECO:0007669"/>
    <property type="project" value="TreeGrafter"/>
</dbReference>
<dbReference type="GO" id="GO:0042578">
    <property type="term" value="F:phosphoric ester hydrolase activity"/>
    <property type="evidence" value="ECO:0007669"/>
    <property type="project" value="TreeGrafter"/>
</dbReference>
<dbReference type="InParanoid" id="K0IAR4"/>
<protein>
    <submittedName>
        <fullName evidence="2">PHP domain-containing protein</fullName>
    </submittedName>
</protein>